<evidence type="ECO:0000256" key="2">
    <source>
        <dbReference type="ARBA" id="ARBA00023163"/>
    </source>
</evidence>
<name>A0A2Z7BF34_9LAMI</name>
<keyword evidence="5" id="KW-1185">Reference proteome</keyword>
<dbReference type="Proteomes" id="UP000250235">
    <property type="component" value="Unassembled WGS sequence"/>
</dbReference>
<dbReference type="EMBL" id="KV006342">
    <property type="protein sequence ID" value="KZV32850.1"/>
    <property type="molecule type" value="Genomic_DNA"/>
</dbReference>
<feature type="region of interest" description="VHIID" evidence="3">
    <location>
        <begin position="374"/>
        <end position="439"/>
    </location>
</feature>
<accession>A0A2Z7BF34</accession>
<comment type="caution">
    <text evidence="3">Lacks conserved residue(s) required for the propagation of feature annotation.</text>
</comment>
<keyword evidence="2" id="KW-0804">Transcription</keyword>
<dbReference type="InterPro" id="IPR005202">
    <property type="entry name" value="TF_GRAS"/>
</dbReference>
<feature type="region of interest" description="SAW" evidence="3">
    <location>
        <begin position="586"/>
        <end position="657"/>
    </location>
</feature>
<protein>
    <submittedName>
        <fullName evidence="4">Scarecrow-like protein 22-like</fullName>
    </submittedName>
</protein>
<organism evidence="4 5">
    <name type="scientific">Dorcoceras hygrometricum</name>
    <dbReference type="NCBI Taxonomy" id="472368"/>
    <lineage>
        <taxon>Eukaryota</taxon>
        <taxon>Viridiplantae</taxon>
        <taxon>Streptophyta</taxon>
        <taxon>Embryophyta</taxon>
        <taxon>Tracheophyta</taxon>
        <taxon>Spermatophyta</taxon>
        <taxon>Magnoliopsida</taxon>
        <taxon>eudicotyledons</taxon>
        <taxon>Gunneridae</taxon>
        <taxon>Pentapetalae</taxon>
        <taxon>asterids</taxon>
        <taxon>lamiids</taxon>
        <taxon>Lamiales</taxon>
        <taxon>Gesneriaceae</taxon>
        <taxon>Didymocarpoideae</taxon>
        <taxon>Trichosporeae</taxon>
        <taxon>Loxocarpinae</taxon>
        <taxon>Dorcoceras</taxon>
    </lineage>
</organism>
<dbReference type="Pfam" id="PF03514">
    <property type="entry name" value="GRAS"/>
    <property type="match status" value="1"/>
</dbReference>
<proteinExistence type="inferred from homology"/>
<evidence type="ECO:0000313" key="5">
    <source>
        <dbReference type="Proteomes" id="UP000250235"/>
    </source>
</evidence>
<dbReference type="PANTHER" id="PTHR31636">
    <property type="entry name" value="OSJNBA0084A10.13 PROTEIN-RELATED"/>
    <property type="match status" value="1"/>
</dbReference>
<comment type="similarity">
    <text evidence="3">Belongs to the GRAS family.</text>
</comment>
<evidence type="ECO:0000256" key="1">
    <source>
        <dbReference type="ARBA" id="ARBA00023015"/>
    </source>
</evidence>
<dbReference type="OrthoDB" id="666726at2759"/>
<sequence length="658" mass="72364">MEHFYHSLQTISQWRQDSTTATSSSAGAGSVLLLVQPHIEIGGGGGAAYACAMDDWESVLSEPLPASSGQELSMLHLIMGDVADHSVGGVNKVLQISGGLLPSDVESGSSFGAAEQASGGDSVSQFGTSFMLPNPAFIHCLSFPNNSFTAEKIDTLASNSSPNFLSDIKPSNYHNTVSSSASNNLGAFFNAKVLVNQHVAHSTENRSFLLPAQQQEHIPLVPPRAKRYNLSQSTGGIPKGWSLDTGQELFLGREQLPCQHPLVFPHNLHQRPLAGMGVDPNQNTGRDELGQCDQQQQAIIDQLYEAAELVETGNFVLAQAILARLNHQLSSLNKPFQRAALYFNEAMESVLHGNDLTSEAAPLPFSLIFRIGAYKLFSEISPLTQFTNFTCNQAVLEVLEGFNRIHIVDFDIGYGVQWASLMQELSFRSEGTLSLKITAIASPSTHDQLELCLVHENLYLFANEINIKFEFQVLNIDSLNYSSWCIPFDVSEKEAFAVNLPVGSFATFKLPVPSVLHFVKQLSPKIVVSMDRGCDRTDLPLAIHIIHALQSYSNLLESLNAINMKSDALHKIEKFLFQPGIKRIVTGRFRSPGKTLHWRSLFHSSGFTPVPFSSFTESQAQCVVKRTSLRGYQVEKRQLALVLSWQRKELASVSAWKC</sequence>
<feature type="short sequence motif" description="VHIID" evidence="3">
    <location>
        <begin position="405"/>
        <end position="409"/>
    </location>
</feature>
<dbReference type="PROSITE" id="PS50985">
    <property type="entry name" value="GRAS"/>
    <property type="match status" value="1"/>
</dbReference>
<gene>
    <name evidence="4" type="ORF">F511_18739</name>
</gene>
<evidence type="ECO:0000256" key="3">
    <source>
        <dbReference type="PROSITE-ProRule" id="PRU01191"/>
    </source>
</evidence>
<reference evidence="4 5" key="1">
    <citation type="journal article" date="2015" name="Proc. Natl. Acad. Sci. U.S.A.">
        <title>The resurrection genome of Boea hygrometrica: A blueprint for survival of dehydration.</title>
        <authorList>
            <person name="Xiao L."/>
            <person name="Yang G."/>
            <person name="Zhang L."/>
            <person name="Yang X."/>
            <person name="Zhao S."/>
            <person name="Ji Z."/>
            <person name="Zhou Q."/>
            <person name="Hu M."/>
            <person name="Wang Y."/>
            <person name="Chen M."/>
            <person name="Xu Y."/>
            <person name="Jin H."/>
            <person name="Xiao X."/>
            <person name="Hu G."/>
            <person name="Bao F."/>
            <person name="Hu Y."/>
            <person name="Wan P."/>
            <person name="Li L."/>
            <person name="Deng X."/>
            <person name="Kuang T."/>
            <person name="Xiang C."/>
            <person name="Zhu J.K."/>
            <person name="Oliver M.J."/>
            <person name="He Y."/>
        </authorList>
    </citation>
    <scope>NUCLEOTIDE SEQUENCE [LARGE SCALE GENOMIC DNA]</scope>
    <source>
        <strain evidence="5">cv. XS01</strain>
    </source>
</reference>
<keyword evidence="1" id="KW-0805">Transcription regulation</keyword>
<dbReference type="AlphaFoldDB" id="A0A2Z7BF34"/>
<feature type="region of interest" description="Leucine repeat II (LRII)" evidence="3">
    <location>
        <begin position="453"/>
        <end position="485"/>
    </location>
</feature>
<evidence type="ECO:0000313" key="4">
    <source>
        <dbReference type="EMBL" id="KZV32850.1"/>
    </source>
</evidence>